<dbReference type="SUPFAM" id="SSF52799">
    <property type="entry name" value="(Phosphotyrosine protein) phosphatases II"/>
    <property type="match status" value="1"/>
</dbReference>
<evidence type="ECO:0000259" key="7">
    <source>
        <dbReference type="PROSITE" id="PS50206"/>
    </source>
</evidence>
<dbReference type="CDD" id="cd01446">
    <property type="entry name" value="DSP_MapKP"/>
    <property type="match status" value="1"/>
</dbReference>
<dbReference type="GeneTree" id="ENSGT00940000157164"/>
<evidence type="ECO:0000259" key="5">
    <source>
        <dbReference type="PROSITE" id="PS50054"/>
    </source>
</evidence>
<sequence>MSERPGCRSGSGLPRPSAVRPIRPEALVALLEAGPDRVVLIDSRPFVDFNAAHILDAVNVNCSKLMKRRLQQDKVQITELLQHSAKKELDLQEVQEVVVYDQSSSDPAALGSDCFLNVLLLKLERNFTAVHLLSGGFSTFSHLFPGLCEGRSALVPSCVSQPCLPISSSGPTRILPHLYLGCQRDVLNMDLMQENDIAYVLNASNTCPKPDFIPESHFLRVPVNDSFCEKILPWLDRSVEFIEKAKASNARVLVHCLAGISRSATIAIAYIMKRMDMSLDEAYRFVKDKRPTISPNFNFLGQLLDFEKKIKVPVGSDGRLKPLPLSTPGGGTPAHLTEVEPLAQLDALEGPAPLEVEPCVLADAPLDLVEAVGGLQLDEDNARLKRSFSLDIRSYGEHSGSAPAAPGPHGGPAEDFYKAPPFKESGGKLCQFSPVEEVSEQSTPEQSPDKEAAGGVERAAPPSSFSKPPPAAPPCPRQLQRSGSMEESGASFLWGVSCSQQHVARPRSGAALKGWHSDILLGPVAVSTSSLAAGWFLSESPHFFSASTALGGGGLSPYGCGPGLEAVRRRGRQRAADRGDSRRSWHEESSFEKQLKRRSCQMELGDGGGPAREDGAATRRGSGFSSSMEVIQVS</sequence>
<dbReference type="Pfam" id="PF00581">
    <property type="entry name" value="Rhodanese"/>
    <property type="match status" value="1"/>
</dbReference>
<gene>
    <name evidence="8" type="ORF">FQA47_015475</name>
</gene>
<dbReference type="PROSITE" id="PS50054">
    <property type="entry name" value="TYR_PHOSPHATASE_DUAL"/>
    <property type="match status" value="1"/>
</dbReference>
<keyword evidence="2" id="KW-0378">Hydrolase</keyword>
<evidence type="ECO:0000256" key="2">
    <source>
        <dbReference type="ARBA" id="ARBA00022801"/>
    </source>
</evidence>
<feature type="compositionally biased region" description="Basic and acidic residues" evidence="4">
    <location>
        <begin position="574"/>
        <end position="594"/>
    </location>
</feature>
<feature type="region of interest" description="Disordered" evidence="4">
    <location>
        <begin position="434"/>
        <end position="486"/>
    </location>
</feature>
<dbReference type="GO" id="GO:0043409">
    <property type="term" value="P:negative regulation of MAPK cascade"/>
    <property type="evidence" value="ECO:0007669"/>
    <property type="project" value="TreeGrafter"/>
</dbReference>
<dbReference type="InterPro" id="IPR000387">
    <property type="entry name" value="Tyr_Pase_dom"/>
</dbReference>
<dbReference type="PaxDb" id="30732-ENSOMEP00000019708"/>
<dbReference type="GO" id="GO:0033550">
    <property type="term" value="F:MAP kinase tyrosine phosphatase activity"/>
    <property type="evidence" value="ECO:0007669"/>
    <property type="project" value="TreeGrafter"/>
</dbReference>
<dbReference type="PANTHER" id="PTHR10159">
    <property type="entry name" value="DUAL SPECIFICITY PROTEIN PHOSPHATASE"/>
    <property type="match status" value="1"/>
</dbReference>
<evidence type="ECO:0000313" key="8">
    <source>
        <dbReference type="EMBL" id="KAF6738451.1"/>
    </source>
</evidence>
<accession>A0A3B3CPA7</accession>
<dbReference type="SUPFAM" id="SSF52821">
    <property type="entry name" value="Rhodanese/Cell cycle control phosphatase"/>
    <property type="match status" value="1"/>
</dbReference>
<dbReference type="InterPro" id="IPR020422">
    <property type="entry name" value="TYR_PHOSPHATASE_DUAL_dom"/>
</dbReference>
<dbReference type="EMBL" id="WKFB01000027">
    <property type="protein sequence ID" value="KAF6738451.1"/>
    <property type="molecule type" value="Genomic_DNA"/>
</dbReference>
<evidence type="ECO:0000313" key="9">
    <source>
        <dbReference type="Ensembl" id="ENSOMEP00000019708.1"/>
    </source>
</evidence>
<dbReference type="PANTHER" id="PTHR10159:SF343">
    <property type="entry name" value="DUAL SPECIFICITY PROTEIN PHOSPHATASE 16"/>
    <property type="match status" value="1"/>
</dbReference>
<dbReference type="GO" id="GO:0008330">
    <property type="term" value="F:protein tyrosine/threonine phosphatase activity"/>
    <property type="evidence" value="ECO:0007669"/>
    <property type="project" value="TreeGrafter"/>
</dbReference>
<dbReference type="Proteomes" id="UP000261560">
    <property type="component" value="Unplaced"/>
</dbReference>
<dbReference type="InterPro" id="IPR008343">
    <property type="entry name" value="MKP"/>
</dbReference>
<feature type="domain" description="Rhodanese" evidence="7">
    <location>
        <begin position="34"/>
        <end position="149"/>
    </location>
</feature>
<reference evidence="8" key="2">
    <citation type="journal article" name="BMC Genomics">
        <title>Long-read sequencing and de novo genome assembly of marine medaka (Oryzias melastigma).</title>
        <authorList>
            <person name="Liang P."/>
            <person name="Saqib H.S.A."/>
            <person name="Ni X."/>
            <person name="Shen Y."/>
        </authorList>
    </citation>
    <scope>NUCLEOTIDE SEQUENCE</scope>
    <source>
        <strain evidence="8">Bigg-433</strain>
    </source>
</reference>
<dbReference type="GO" id="GO:0005634">
    <property type="term" value="C:nucleus"/>
    <property type="evidence" value="ECO:0007669"/>
    <property type="project" value="TreeGrafter"/>
</dbReference>
<dbReference type="InterPro" id="IPR016130">
    <property type="entry name" value="Tyr_Pase_AS"/>
</dbReference>
<feature type="region of interest" description="Disordered" evidence="4">
    <location>
        <begin position="570"/>
        <end position="634"/>
    </location>
</feature>
<dbReference type="PROSITE" id="PS00383">
    <property type="entry name" value="TYR_PHOSPHATASE_1"/>
    <property type="match status" value="1"/>
</dbReference>
<evidence type="ECO:0000313" key="10">
    <source>
        <dbReference type="Proteomes" id="UP000261560"/>
    </source>
</evidence>
<protein>
    <submittedName>
        <fullName evidence="9">Dual specificity phosphatase 16</fullName>
    </submittedName>
    <submittedName>
        <fullName evidence="8">Dual specificity protein phosphatase 16</fullName>
    </submittedName>
</protein>
<dbReference type="OrthoDB" id="165342at2759"/>
<name>A0A3B3CPA7_ORYME</name>
<evidence type="ECO:0000256" key="3">
    <source>
        <dbReference type="ARBA" id="ARBA00022912"/>
    </source>
</evidence>
<keyword evidence="3" id="KW-0904">Protein phosphatase</keyword>
<dbReference type="PROSITE" id="PS50056">
    <property type="entry name" value="TYR_PHOSPHATASE_2"/>
    <property type="match status" value="1"/>
</dbReference>
<dbReference type="PRINTS" id="PR01764">
    <property type="entry name" value="MAPKPHPHTASE"/>
</dbReference>
<proteinExistence type="inferred from homology"/>
<organism evidence="9 10">
    <name type="scientific">Oryzias melastigma</name>
    <name type="common">Marine medaka</name>
    <dbReference type="NCBI Taxonomy" id="30732"/>
    <lineage>
        <taxon>Eukaryota</taxon>
        <taxon>Metazoa</taxon>
        <taxon>Chordata</taxon>
        <taxon>Craniata</taxon>
        <taxon>Vertebrata</taxon>
        <taxon>Euteleostomi</taxon>
        <taxon>Actinopterygii</taxon>
        <taxon>Neopterygii</taxon>
        <taxon>Teleostei</taxon>
        <taxon>Neoteleostei</taxon>
        <taxon>Acanthomorphata</taxon>
        <taxon>Ovalentaria</taxon>
        <taxon>Atherinomorphae</taxon>
        <taxon>Beloniformes</taxon>
        <taxon>Adrianichthyidae</taxon>
        <taxon>Oryziinae</taxon>
        <taxon>Oryzias</taxon>
    </lineage>
</organism>
<feature type="domain" description="Tyrosine-protein phosphatase" evidence="5">
    <location>
        <begin position="170"/>
        <end position="312"/>
    </location>
</feature>
<dbReference type="GO" id="GO:0017017">
    <property type="term" value="F:MAP kinase tyrosine/serine/threonine phosphatase activity"/>
    <property type="evidence" value="ECO:0007669"/>
    <property type="project" value="InterPro"/>
</dbReference>
<feature type="region of interest" description="Disordered" evidence="4">
    <location>
        <begin position="397"/>
        <end position="420"/>
    </location>
</feature>
<evidence type="ECO:0000259" key="6">
    <source>
        <dbReference type="PROSITE" id="PS50056"/>
    </source>
</evidence>
<dbReference type="InterPro" id="IPR001763">
    <property type="entry name" value="Rhodanese-like_dom"/>
</dbReference>
<evidence type="ECO:0000256" key="4">
    <source>
        <dbReference type="SAM" id="MobiDB-lite"/>
    </source>
</evidence>
<dbReference type="AlphaFoldDB" id="A0A3B3CPA7"/>
<dbReference type="Pfam" id="PF00782">
    <property type="entry name" value="DSPc"/>
    <property type="match status" value="1"/>
</dbReference>
<dbReference type="InterPro" id="IPR029021">
    <property type="entry name" value="Prot-tyrosine_phosphatase-like"/>
</dbReference>
<reference evidence="9" key="1">
    <citation type="submission" date="2025-05" db="UniProtKB">
        <authorList>
            <consortium name="Ensembl"/>
        </authorList>
    </citation>
    <scope>IDENTIFICATION</scope>
</reference>
<dbReference type="PROSITE" id="PS50206">
    <property type="entry name" value="RHODANESE_3"/>
    <property type="match status" value="1"/>
</dbReference>
<dbReference type="OMA" id="EGIMSEN"/>
<dbReference type="STRING" id="30732.ENSOMEP00000019708"/>
<dbReference type="FunFam" id="3.40.250.10:FF:000016">
    <property type="entry name" value="Dual specificity phosphatase 16 (Predicted)"/>
    <property type="match status" value="1"/>
</dbReference>
<dbReference type="SMART" id="SM00195">
    <property type="entry name" value="DSPc"/>
    <property type="match status" value="1"/>
</dbReference>
<dbReference type="InterPro" id="IPR000340">
    <property type="entry name" value="Dual-sp_phosphatase_cat-dom"/>
</dbReference>
<dbReference type="Proteomes" id="UP000646548">
    <property type="component" value="Unassembled WGS sequence"/>
</dbReference>
<keyword evidence="10" id="KW-1185">Reference proteome</keyword>
<dbReference type="InterPro" id="IPR036873">
    <property type="entry name" value="Rhodanese-like_dom_sf"/>
</dbReference>
<dbReference type="SMART" id="SM00450">
    <property type="entry name" value="RHOD"/>
    <property type="match status" value="1"/>
</dbReference>
<dbReference type="Ensembl" id="ENSOMET00000029016.1">
    <property type="protein sequence ID" value="ENSOMEP00000019708.1"/>
    <property type="gene ID" value="ENSOMEG00000021520.1"/>
</dbReference>
<evidence type="ECO:0000256" key="1">
    <source>
        <dbReference type="ARBA" id="ARBA00008601"/>
    </source>
</evidence>
<feature type="domain" description="Tyrosine specific protein phosphatases" evidence="6">
    <location>
        <begin position="232"/>
        <end position="293"/>
    </location>
</feature>
<dbReference type="GO" id="GO:0005737">
    <property type="term" value="C:cytoplasm"/>
    <property type="evidence" value="ECO:0007669"/>
    <property type="project" value="TreeGrafter"/>
</dbReference>
<dbReference type="Gene3D" id="3.90.190.10">
    <property type="entry name" value="Protein tyrosine phosphatase superfamily"/>
    <property type="match status" value="1"/>
</dbReference>
<comment type="similarity">
    <text evidence="1">Belongs to the protein-tyrosine phosphatase family. Non-receptor class dual specificity subfamily.</text>
</comment>
<dbReference type="FunFam" id="3.90.190.10:FF:000050">
    <property type="entry name" value="Dual specificity phosphatase 16 (Predicted)"/>
    <property type="match status" value="1"/>
</dbReference>
<dbReference type="CDD" id="cd14568">
    <property type="entry name" value="DSP_MKP_classIII"/>
    <property type="match status" value="1"/>
</dbReference>
<feature type="compositionally biased region" description="Polar residues" evidence="4">
    <location>
        <begin position="623"/>
        <end position="634"/>
    </location>
</feature>
<dbReference type="Gene3D" id="3.40.250.10">
    <property type="entry name" value="Rhodanese-like domain"/>
    <property type="match status" value="1"/>
</dbReference>
<feature type="compositionally biased region" description="Pro residues" evidence="4">
    <location>
        <begin position="467"/>
        <end position="476"/>
    </location>
</feature>